<comment type="subcellular location">
    <subcellularLocation>
        <location evidence="1">Cell membrane</location>
        <topology evidence="1">Multi-pass membrane protein</topology>
    </subcellularLocation>
</comment>
<keyword evidence="2" id="KW-1003">Cell membrane</keyword>
<feature type="domain" description="EamA" evidence="7">
    <location>
        <begin position="153"/>
        <end position="288"/>
    </location>
</feature>
<feature type="transmembrane region" description="Helical" evidence="6">
    <location>
        <begin position="12"/>
        <end position="31"/>
    </location>
</feature>
<reference evidence="8" key="1">
    <citation type="submission" date="2011-01" db="EMBL/GenBank/DDBJ databases">
        <authorList>
            <person name="Muzny D."/>
            <person name="Qin X."/>
            <person name="Buhay C."/>
            <person name="Dugan-Rocha S."/>
            <person name="Ding Y."/>
            <person name="Chen G."/>
            <person name="Hawes A."/>
            <person name="Holder M."/>
            <person name="Jhangiani S."/>
            <person name="Johnson A."/>
            <person name="Khan Z."/>
            <person name="Li Z."/>
            <person name="Liu W."/>
            <person name="Liu X."/>
            <person name="Perez L."/>
            <person name="Shen H."/>
            <person name="Wang Q."/>
            <person name="Watt J."/>
            <person name="Xi L."/>
            <person name="Xin Y."/>
            <person name="Zhou J."/>
            <person name="Deng J."/>
            <person name="Jiang H."/>
            <person name="Liu Y."/>
            <person name="Qu J."/>
            <person name="Song X.-Z."/>
            <person name="Zhang L."/>
            <person name="Villasana D."/>
            <person name="Johnson A."/>
            <person name="Liu J."/>
            <person name="Liyanage D."/>
            <person name="Lorensuhewa L."/>
            <person name="Robinson T."/>
            <person name="Song A."/>
            <person name="Song B.-B."/>
            <person name="Dinh H."/>
            <person name="Thornton R."/>
            <person name="Coyle M."/>
            <person name="Francisco L."/>
            <person name="Jackson L."/>
            <person name="Javaid M."/>
            <person name="Korchina V."/>
            <person name="Kovar C."/>
            <person name="Mata R."/>
            <person name="Mathew T."/>
            <person name="Ngo R."/>
            <person name="Nguyen L."/>
            <person name="Nguyen N."/>
            <person name="Okwuonu G."/>
            <person name="Ongeri F."/>
            <person name="Pham C."/>
            <person name="Simmons D."/>
            <person name="Wilczek-Boney K."/>
            <person name="Hale W."/>
            <person name="Jakkamsetti A."/>
            <person name="Pham P."/>
            <person name="Ruth R."/>
            <person name="San Lucas F."/>
            <person name="Warren J."/>
            <person name="Zhang J."/>
            <person name="Zhao Z."/>
            <person name="Zhou C."/>
            <person name="Zhu D."/>
            <person name="Lee S."/>
            <person name="Bess C."/>
            <person name="Blankenburg K."/>
            <person name="Forbes L."/>
            <person name="Fu Q."/>
            <person name="Gubbala S."/>
            <person name="Hirani K."/>
            <person name="Jayaseelan J.C."/>
            <person name="Lara F."/>
            <person name="Munidasa M."/>
            <person name="Palculict T."/>
            <person name="Patil S."/>
            <person name="Pu L.-L."/>
            <person name="Saada N."/>
            <person name="Tang L."/>
            <person name="Weissenberger G."/>
            <person name="Zhu Y."/>
            <person name="Hemphill L."/>
            <person name="Shang Y."/>
            <person name="Youmans B."/>
            <person name="Ayvaz T."/>
            <person name="Ross M."/>
            <person name="Santibanez J."/>
            <person name="Aqrawi P."/>
            <person name="Gross S."/>
            <person name="Joshi V."/>
            <person name="Fowler G."/>
            <person name="Nazareth L."/>
            <person name="Reid J."/>
            <person name="Worley K."/>
            <person name="Petrosino J."/>
            <person name="Highlander S."/>
            <person name="Gibbs R."/>
        </authorList>
    </citation>
    <scope>NUCLEOTIDE SEQUENCE [LARGE SCALE GENOMIC DNA]</scope>
    <source>
        <strain evidence="8">ATCC 33269</strain>
    </source>
</reference>
<dbReference type="EMBL" id="AEPE02000002">
    <property type="protein sequence ID" value="EFZ37648.1"/>
    <property type="molecule type" value="Genomic_DNA"/>
</dbReference>
<dbReference type="InterPro" id="IPR037185">
    <property type="entry name" value="EmrE-like"/>
</dbReference>
<feature type="transmembrane region" description="Helical" evidence="6">
    <location>
        <begin position="125"/>
        <end position="142"/>
    </location>
</feature>
<feature type="transmembrane region" description="Helical" evidence="6">
    <location>
        <begin position="148"/>
        <end position="169"/>
    </location>
</feature>
<proteinExistence type="predicted"/>
<dbReference type="STRING" id="28134.SAMN05444288_0824"/>
<evidence type="ECO:0000256" key="1">
    <source>
        <dbReference type="ARBA" id="ARBA00004651"/>
    </source>
</evidence>
<protein>
    <submittedName>
        <fullName evidence="8">Membrane protein</fullName>
    </submittedName>
</protein>
<dbReference type="GO" id="GO:0005886">
    <property type="term" value="C:plasma membrane"/>
    <property type="evidence" value="ECO:0007669"/>
    <property type="project" value="UniProtKB-SubCell"/>
</dbReference>
<evidence type="ECO:0000259" key="7">
    <source>
        <dbReference type="Pfam" id="PF00892"/>
    </source>
</evidence>
<keyword evidence="5 6" id="KW-0472">Membrane</keyword>
<gene>
    <name evidence="8" type="ORF">HMPREF0663_10017</name>
</gene>
<evidence type="ECO:0000256" key="5">
    <source>
        <dbReference type="ARBA" id="ARBA00023136"/>
    </source>
</evidence>
<dbReference type="PANTHER" id="PTHR32322:SF18">
    <property type="entry name" value="S-ADENOSYLMETHIONINE_S-ADENOSYLHOMOCYSTEINE TRANSPORTER"/>
    <property type="match status" value="1"/>
</dbReference>
<dbReference type="InterPro" id="IPR000620">
    <property type="entry name" value="EamA_dom"/>
</dbReference>
<feature type="transmembrane region" description="Helical" evidence="6">
    <location>
        <begin position="181"/>
        <end position="199"/>
    </location>
</feature>
<name>E7RLL7_9BACT</name>
<feature type="transmembrane region" description="Helical" evidence="6">
    <location>
        <begin position="70"/>
        <end position="92"/>
    </location>
</feature>
<dbReference type="eggNOG" id="COG0697">
    <property type="taxonomic scope" value="Bacteria"/>
</dbReference>
<evidence type="ECO:0000256" key="4">
    <source>
        <dbReference type="ARBA" id="ARBA00022989"/>
    </source>
</evidence>
<keyword evidence="3 6" id="KW-0812">Transmembrane</keyword>
<dbReference type="Pfam" id="PF00892">
    <property type="entry name" value="EamA"/>
    <property type="match status" value="2"/>
</dbReference>
<dbReference type="Proteomes" id="UP000005580">
    <property type="component" value="Unassembled WGS sequence"/>
</dbReference>
<feature type="transmembrane region" description="Helical" evidence="6">
    <location>
        <begin position="270"/>
        <end position="289"/>
    </location>
</feature>
<feature type="transmembrane region" description="Helical" evidence="6">
    <location>
        <begin position="37"/>
        <end position="58"/>
    </location>
</feature>
<keyword evidence="4 6" id="KW-1133">Transmembrane helix</keyword>
<feature type="transmembrane region" description="Helical" evidence="6">
    <location>
        <begin position="98"/>
        <end position="118"/>
    </location>
</feature>
<dbReference type="RefSeq" id="WP_004368654.1">
    <property type="nucleotide sequence ID" value="NZ_GL833119.1"/>
</dbReference>
<evidence type="ECO:0000313" key="8">
    <source>
        <dbReference type="EMBL" id="EFZ37648.1"/>
    </source>
</evidence>
<accession>E7RLL7</accession>
<comment type="caution">
    <text evidence="8">The sequence shown here is derived from an EMBL/GenBank/DDBJ whole genome shotgun (WGS) entry which is preliminary data.</text>
</comment>
<evidence type="ECO:0000256" key="3">
    <source>
        <dbReference type="ARBA" id="ARBA00022692"/>
    </source>
</evidence>
<dbReference type="HOGENOM" id="CLU_033863_9_3_10"/>
<dbReference type="PANTHER" id="PTHR32322">
    <property type="entry name" value="INNER MEMBRANE TRANSPORTER"/>
    <property type="match status" value="1"/>
</dbReference>
<keyword evidence="9" id="KW-1185">Reference proteome</keyword>
<evidence type="ECO:0000256" key="2">
    <source>
        <dbReference type="ARBA" id="ARBA00022475"/>
    </source>
</evidence>
<dbReference type="SUPFAM" id="SSF103481">
    <property type="entry name" value="Multidrug resistance efflux transporter EmrE"/>
    <property type="match status" value="2"/>
</dbReference>
<organism evidence="8 9">
    <name type="scientific">Hoylesella oralis ATCC 33269</name>
    <dbReference type="NCBI Taxonomy" id="873533"/>
    <lineage>
        <taxon>Bacteria</taxon>
        <taxon>Pseudomonadati</taxon>
        <taxon>Bacteroidota</taxon>
        <taxon>Bacteroidia</taxon>
        <taxon>Bacteroidales</taxon>
        <taxon>Prevotellaceae</taxon>
        <taxon>Hoylesella</taxon>
    </lineage>
</organism>
<dbReference type="AlphaFoldDB" id="E7RLL7"/>
<dbReference type="Gene3D" id="1.10.3730.20">
    <property type="match status" value="2"/>
</dbReference>
<feature type="domain" description="EamA" evidence="7">
    <location>
        <begin position="12"/>
        <end position="140"/>
    </location>
</feature>
<feature type="transmembrane region" description="Helical" evidence="6">
    <location>
        <begin position="245"/>
        <end position="264"/>
    </location>
</feature>
<evidence type="ECO:0000313" key="9">
    <source>
        <dbReference type="Proteomes" id="UP000005580"/>
    </source>
</evidence>
<evidence type="ECO:0000256" key="6">
    <source>
        <dbReference type="SAM" id="Phobius"/>
    </source>
</evidence>
<sequence length="291" mass="31646">MESNKIRGFTEAIISAAAFGLIPLFSIPVLADGMRLPSLVVYRFTFGALILLLILMYNRQSLRLRFGESLRIMFLSLLYAISAVSLISGYAYLPSGVATTLVFSYPVWTAILMIVFFHERLTLRTALAIFLAVAGVCLLSGIENGISISSVTGVALELLSGLTYAVYMVTFPAMKVRHLSTLKVTFYVFFFTILLLMLYASFTEGGIQPIVSGKQFVNLALLGLLPTAVSNITLIMALKRIESTIVAILGAFEPITAMSVGCIVFDEPLTIMSCIGFALIIVAVVLLILKN</sequence>
<dbReference type="InterPro" id="IPR050638">
    <property type="entry name" value="AA-Vitamin_Transporters"/>
</dbReference>
<feature type="transmembrane region" description="Helical" evidence="6">
    <location>
        <begin position="219"/>
        <end position="238"/>
    </location>
</feature>